<proteinExistence type="predicted"/>
<gene>
    <name evidence="2" type="ORF">LUZ63_000369</name>
</gene>
<dbReference type="PANTHER" id="PTHR32297">
    <property type="entry name" value="SODIUM CHANNEL MODIFIER 1"/>
    <property type="match status" value="1"/>
</dbReference>
<dbReference type="GO" id="GO:0008380">
    <property type="term" value="P:RNA splicing"/>
    <property type="evidence" value="ECO:0007669"/>
    <property type="project" value="InterPro"/>
</dbReference>
<comment type="caution">
    <text evidence="2">The sequence shown here is derived from an EMBL/GenBank/DDBJ whole genome shotgun (WGS) entry which is preliminary data.</text>
</comment>
<dbReference type="InterPro" id="IPR033570">
    <property type="entry name" value="SCNM1"/>
</dbReference>
<dbReference type="OrthoDB" id="1924550at2759"/>
<dbReference type="Pfam" id="PF15803">
    <property type="entry name" value="zf-SCNM1"/>
    <property type="match status" value="1"/>
</dbReference>
<keyword evidence="3" id="KW-1185">Reference proteome</keyword>
<feature type="domain" description="Sodium channel modifier 1 zinc-finger" evidence="1">
    <location>
        <begin position="44"/>
        <end position="70"/>
    </location>
</feature>
<dbReference type="GO" id="GO:0005634">
    <property type="term" value="C:nucleus"/>
    <property type="evidence" value="ECO:0007669"/>
    <property type="project" value="TreeGrafter"/>
</dbReference>
<organism evidence="2 3">
    <name type="scientific">Rhynchospora breviuscula</name>
    <dbReference type="NCBI Taxonomy" id="2022672"/>
    <lineage>
        <taxon>Eukaryota</taxon>
        <taxon>Viridiplantae</taxon>
        <taxon>Streptophyta</taxon>
        <taxon>Embryophyta</taxon>
        <taxon>Tracheophyta</taxon>
        <taxon>Spermatophyta</taxon>
        <taxon>Magnoliopsida</taxon>
        <taxon>Liliopsida</taxon>
        <taxon>Poales</taxon>
        <taxon>Cyperaceae</taxon>
        <taxon>Cyperoideae</taxon>
        <taxon>Rhynchosporeae</taxon>
        <taxon>Rhynchospora</taxon>
    </lineage>
</organism>
<reference evidence="2" key="1">
    <citation type="journal article" date="2022" name="Cell">
        <title>Repeat-based holocentromeres influence genome architecture and karyotype evolution.</title>
        <authorList>
            <person name="Hofstatter P.G."/>
            <person name="Thangavel G."/>
            <person name="Lux T."/>
            <person name="Neumann P."/>
            <person name="Vondrak T."/>
            <person name="Novak P."/>
            <person name="Zhang M."/>
            <person name="Costa L."/>
            <person name="Castellani M."/>
            <person name="Scott A."/>
            <person name="Toegelov H."/>
            <person name="Fuchs J."/>
            <person name="Mata-Sucre Y."/>
            <person name="Dias Y."/>
            <person name="Vanzela A.L.L."/>
            <person name="Huettel B."/>
            <person name="Almeida C.C.S."/>
            <person name="Simkova H."/>
            <person name="Souza G."/>
            <person name="Pedrosa-Harand A."/>
            <person name="Macas J."/>
            <person name="Mayer K.F.X."/>
            <person name="Houben A."/>
            <person name="Marques A."/>
        </authorList>
    </citation>
    <scope>NUCLEOTIDE SEQUENCE</scope>
    <source>
        <strain evidence="2">RhyBre1mFocal</strain>
    </source>
</reference>
<dbReference type="PANTHER" id="PTHR32297:SF1">
    <property type="entry name" value="SODIUM CHANNEL MODIFIER 1"/>
    <property type="match status" value="1"/>
</dbReference>
<accession>A0A9Q0HWJ8</accession>
<dbReference type="InterPro" id="IPR031622">
    <property type="entry name" value="Znf-SCNM1"/>
</dbReference>
<dbReference type="EMBL" id="JAMQYH010000001">
    <property type="protein sequence ID" value="KAJ1700590.1"/>
    <property type="molecule type" value="Genomic_DNA"/>
</dbReference>
<protein>
    <recommendedName>
        <fullName evidence="1">Sodium channel modifier 1 zinc-finger domain-containing protein</fullName>
    </recommendedName>
</protein>
<evidence type="ECO:0000313" key="2">
    <source>
        <dbReference type="EMBL" id="KAJ1700590.1"/>
    </source>
</evidence>
<dbReference type="Proteomes" id="UP001151287">
    <property type="component" value="Unassembled WGS sequence"/>
</dbReference>
<name>A0A9Q0HWJ8_9POAL</name>
<evidence type="ECO:0000313" key="3">
    <source>
        <dbReference type="Proteomes" id="UP001151287"/>
    </source>
</evidence>
<dbReference type="AlphaFoldDB" id="A0A9Q0HWJ8"/>
<sequence>MSVFGGDSWGREAQQRKRRVDDLLLSSSSSSSSFKKLSSGKFVCLVCPHNPVLDSSLMLSVHNKGSRHVAAQAKQKENEIWRQQELNKRIALSSENKIQPKTTSSNNHVKPLVEQTRTTILELQSTKFTLNAKDAASNDSHSSISSHERRQKELKFIAAGWKRDCYGKWFRDENVSFLTINFLFHHYLHKGEIIGLRYVNWASICKLGVF</sequence>
<evidence type="ECO:0000259" key="1">
    <source>
        <dbReference type="Pfam" id="PF15803"/>
    </source>
</evidence>